<dbReference type="Proteomes" id="UP000242222">
    <property type="component" value="Unassembled WGS sequence"/>
</dbReference>
<evidence type="ECO:0000313" key="3">
    <source>
        <dbReference type="Proteomes" id="UP000242222"/>
    </source>
</evidence>
<accession>A0A1I4VUX1</accession>
<name>A0A1I4VUX1_9GAMM</name>
<feature type="region of interest" description="Disordered" evidence="1">
    <location>
        <begin position="1"/>
        <end position="26"/>
    </location>
</feature>
<proteinExistence type="predicted"/>
<gene>
    <name evidence="2" type="ORF">SAMN05216516_10299</name>
</gene>
<evidence type="ECO:0000256" key="1">
    <source>
        <dbReference type="SAM" id="MobiDB-lite"/>
    </source>
</evidence>
<protein>
    <submittedName>
        <fullName evidence="2">Uncharacterized protein</fullName>
    </submittedName>
</protein>
<dbReference type="AlphaFoldDB" id="A0A1I4VUX1"/>
<evidence type="ECO:0000313" key="2">
    <source>
        <dbReference type="EMBL" id="SFN05071.1"/>
    </source>
</evidence>
<feature type="compositionally biased region" description="Low complexity" evidence="1">
    <location>
        <begin position="1"/>
        <end position="12"/>
    </location>
</feature>
<organism evidence="2 3">
    <name type="scientific">Izhakiella capsodis</name>
    <dbReference type="NCBI Taxonomy" id="1367852"/>
    <lineage>
        <taxon>Bacteria</taxon>
        <taxon>Pseudomonadati</taxon>
        <taxon>Pseudomonadota</taxon>
        <taxon>Gammaproteobacteria</taxon>
        <taxon>Enterobacterales</taxon>
        <taxon>Erwiniaceae</taxon>
        <taxon>Izhakiella</taxon>
    </lineage>
</organism>
<dbReference type="EMBL" id="FOVC01000002">
    <property type="protein sequence ID" value="SFN05071.1"/>
    <property type="molecule type" value="Genomic_DNA"/>
</dbReference>
<keyword evidence="3" id="KW-1185">Reference proteome</keyword>
<reference evidence="3" key="1">
    <citation type="submission" date="2016-10" db="EMBL/GenBank/DDBJ databases">
        <authorList>
            <person name="Varghese N."/>
            <person name="Submissions S."/>
        </authorList>
    </citation>
    <scope>NUCLEOTIDE SEQUENCE [LARGE SCALE GENOMIC DNA]</scope>
    <source>
        <strain evidence="3">N6PO6</strain>
    </source>
</reference>
<sequence>MLLAGAGRQRAAADSDPSAQGPARRGGTPCWCDRPGYSAPRASVVRRACGAADGADAARRRDPEDHLHFAAQHAAEHVSWLCLKDGQQPMFLPVGIEASNCHAAMICRSLMVRLSQKIYRFRRETLARRPRYAGRNPDGAQRSDPVTS</sequence>